<evidence type="ECO:0000313" key="2">
    <source>
        <dbReference type="Proteomes" id="UP000827544"/>
    </source>
</evidence>
<name>A0AAE8YUL7_9CAUD</name>
<evidence type="ECO:0000313" key="1">
    <source>
        <dbReference type="EMBL" id="UGO50887.1"/>
    </source>
</evidence>
<organism evidence="1 2">
    <name type="scientific">Bacillus phage vB_BanS_Nate</name>
    <dbReference type="NCBI Taxonomy" id="2894788"/>
    <lineage>
        <taxon>Viruses</taxon>
        <taxon>Duplodnaviria</taxon>
        <taxon>Heunggongvirae</taxon>
        <taxon>Uroviricota</taxon>
        <taxon>Caudoviricetes</taxon>
        <taxon>Joanripponvirinae</taxon>
        <taxon>Natevirus</taxon>
        <taxon>Natevirus nate</taxon>
    </lineage>
</organism>
<dbReference type="InterPro" id="IPR044548">
    <property type="entry name" value="AF0060_NTP-PPase_MazG-like"/>
</dbReference>
<protein>
    <submittedName>
        <fullName evidence="1">MazG nucleotide pyrophosphohydrolase domain</fullName>
    </submittedName>
</protein>
<dbReference type="EMBL" id="OK499992">
    <property type="protein sequence ID" value="UGO50887.1"/>
    <property type="molecule type" value="Genomic_DNA"/>
</dbReference>
<dbReference type="Gene3D" id="1.10.287.1080">
    <property type="entry name" value="MazG-like"/>
    <property type="match status" value="1"/>
</dbReference>
<gene>
    <name evidence="1" type="ORF">NATE_34</name>
</gene>
<accession>A0AAE8YUL7</accession>
<dbReference type="SUPFAM" id="SSF101386">
    <property type="entry name" value="all-alpha NTP pyrophosphatases"/>
    <property type="match status" value="1"/>
</dbReference>
<dbReference type="Proteomes" id="UP000827544">
    <property type="component" value="Segment"/>
</dbReference>
<sequence length="97" mass="10831">MGTMDKIIKLSMENEKSLEQIALKMSEEVGEVSQALLSHLKSSGSEYKKLGAEDVIEECVDVMIVAYSLIYKLGGSKSDIAKLFTTKVNKWEEKVKE</sequence>
<proteinExistence type="predicted"/>
<keyword evidence="2" id="KW-1185">Reference proteome</keyword>
<reference evidence="1" key="1">
    <citation type="submission" date="2021-10" db="EMBL/GenBank/DDBJ databases">
        <authorList>
            <person name="Lavering E.D."/>
            <person name="James R."/>
            <person name="Fairholm J.D."/>
            <person name="Ogilvie B.H."/>
            <person name="Thurgood T.L."/>
            <person name="Robison R.A."/>
            <person name="Grose J.H."/>
        </authorList>
    </citation>
    <scope>NUCLEOTIDE SEQUENCE</scope>
</reference>
<dbReference type="CDD" id="cd11533">
    <property type="entry name" value="NTP-PPase_Af0060_like"/>
    <property type="match status" value="1"/>
</dbReference>